<feature type="domain" description="Rod shape-determining protein MreC beta-barrel core" evidence="7">
    <location>
        <begin position="127"/>
        <end position="273"/>
    </location>
</feature>
<gene>
    <name evidence="8" type="ORF">HNQ50_002025</name>
</gene>
<organism evidence="8 9">
    <name type="scientific">Silvimonas terrae</name>
    <dbReference type="NCBI Taxonomy" id="300266"/>
    <lineage>
        <taxon>Bacteria</taxon>
        <taxon>Pseudomonadati</taxon>
        <taxon>Pseudomonadota</taxon>
        <taxon>Betaproteobacteria</taxon>
        <taxon>Neisseriales</taxon>
        <taxon>Chitinibacteraceae</taxon>
        <taxon>Silvimonas</taxon>
    </lineage>
</organism>
<evidence type="ECO:0000256" key="2">
    <source>
        <dbReference type="ARBA" id="ARBA00013855"/>
    </source>
</evidence>
<sequence>MQATQPAFFKQGPKPLTRLLIFSALSLALVVADARFQMLGRVREEVSVVLYPLQWLATTPFQEARNASNFLSRQADLLAENRKLNDAQLVAQAQAMKMHALEAENARLRQLSERQSSFGNPSQLVEVLYNGRDPFTAKLIVDRGQAAGIVAGQPVIDTVGVVGQVIRVQPLTSEVRLISDRDQMVPVMVQRNQLRSVVYGMGRNQPLEVRNMAPNVDIQNGDVMVTSGIDGIYPAGLPVAKVVRVDRSSSSAFAHIVCEPLAQIDQHRFLLVLDPPRPLPPYPAEPQTAPENTKKKRGR</sequence>
<dbReference type="PIRSF" id="PIRSF038471">
    <property type="entry name" value="MreC"/>
    <property type="match status" value="1"/>
</dbReference>
<dbReference type="GO" id="GO:0005886">
    <property type="term" value="C:plasma membrane"/>
    <property type="evidence" value="ECO:0007669"/>
    <property type="project" value="TreeGrafter"/>
</dbReference>
<evidence type="ECO:0000256" key="1">
    <source>
        <dbReference type="ARBA" id="ARBA00009369"/>
    </source>
</evidence>
<comment type="caution">
    <text evidence="8">The sequence shown here is derived from an EMBL/GenBank/DDBJ whole genome shotgun (WGS) entry which is preliminary data.</text>
</comment>
<reference evidence="8 9" key="1">
    <citation type="submission" date="2020-08" db="EMBL/GenBank/DDBJ databases">
        <title>Genomic Encyclopedia of Type Strains, Phase IV (KMG-IV): sequencing the most valuable type-strain genomes for metagenomic binning, comparative biology and taxonomic classification.</title>
        <authorList>
            <person name="Goeker M."/>
        </authorList>
    </citation>
    <scope>NUCLEOTIDE SEQUENCE [LARGE SCALE GENOMIC DNA]</scope>
    <source>
        <strain evidence="8 9">DSM 18233</strain>
    </source>
</reference>
<dbReference type="PANTHER" id="PTHR34138:SF1">
    <property type="entry name" value="CELL SHAPE-DETERMINING PROTEIN MREC"/>
    <property type="match status" value="1"/>
</dbReference>
<name>A0A840RG82_9NEIS</name>
<evidence type="ECO:0000256" key="6">
    <source>
        <dbReference type="SAM" id="MobiDB-lite"/>
    </source>
</evidence>
<dbReference type="GO" id="GO:0008360">
    <property type="term" value="P:regulation of cell shape"/>
    <property type="evidence" value="ECO:0007669"/>
    <property type="project" value="UniProtKB-KW"/>
</dbReference>
<dbReference type="EMBL" id="JACHHN010000003">
    <property type="protein sequence ID" value="MBB5191302.1"/>
    <property type="molecule type" value="Genomic_DNA"/>
</dbReference>
<evidence type="ECO:0000256" key="3">
    <source>
        <dbReference type="ARBA" id="ARBA00022960"/>
    </source>
</evidence>
<dbReference type="RefSeq" id="WP_184100053.1">
    <property type="nucleotide sequence ID" value="NZ_JACHHN010000003.1"/>
</dbReference>
<evidence type="ECO:0000313" key="8">
    <source>
        <dbReference type="EMBL" id="MBB5191302.1"/>
    </source>
</evidence>
<dbReference type="PANTHER" id="PTHR34138">
    <property type="entry name" value="CELL SHAPE-DETERMINING PROTEIN MREC"/>
    <property type="match status" value="1"/>
</dbReference>
<evidence type="ECO:0000313" key="9">
    <source>
        <dbReference type="Proteomes" id="UP000543030"/>
    </source>
</evidence>
<dbReference type="AlphaFoldDB" id="A0A840RG82"/>
<evidence type="ECO:0000256" key="5">
    <source>
        <dbReference type="PIRNR" id="PIRNR038471"/>
    </source>
</evidence>
<comment type="function">
    <text evidence="5">Involved in formation and maintenance of cell shape.</text>
</comment>
<accession>A0A840RG82</accession>
<proteinExistence type="inferred from homology"/>
<evidence type="ECO:0000256" key="4">
    <source>
        <dbReference type="ARBA" id="ARBA00032089"/>
    </source>
</evidence>
<dbReference type="InterPro" id="IPR042177">
    <property type="entry name" value="Cell/Rod_1"/>
</dbReference>
<evidence type="ECO:0000259" key="7">
    <source>
        <dbReference type="Pfam" id="PF04085"/>
    </source>
</evidence>
<dbReference type="NCBIfam" id="TIGR00219">
    <property type="entry name" value="mreC"/>
    <property type="match status" value="1"/>
</dbReference>
<keyword evidence="3 5" id="KW-0133">Cell shape</keyword>
<dbReference type="InterPro" id="IPR042175">
    <property type="entry name" value="Cell/Rod_MreC_2"/>
</dbReference>
<comment type="similarity">
    <text evidence="1 5">Belongs to the MreC family.</text>
</comment>
<dbReference type="Gene3D" id="2.40.10.350">
    <property type="entry name" value="Rod shape-determining protein MreC, domain 2"/>
    <property type="match status" value="1"/>
</dbReference>
<keyword evidence="9" id="KW-1185">Reference proteome</keyword>
<feature type="region of interest" description="Disordered" evidence="6">
    <location>
        <begin position="277"/>
        <end position="299"/>
    </location>
</feature>
<dbReference type="Proteomes" id="UP000543030">
    <property type="component" value="Unassembled WGS sequence"/>
</dbReference>
<dbReference type="InterPro" id="IPR055342">
    <property type="entry name" value="MreC_beta-barrel_core"/>
</dbReference>
<dbReference type="Pfam" id="PF04085">
    <property type="entry name" value="MreC"/>
    <property type="match status" value="1"/>
</dbReference>
<protein>
    <recommendedName>
        <fullName evidence="2 5">Cell shape-determining protein MreC</fullName>
    </recommendedName>
    <alternativeName>
        <fullName evidence="4 5">Cell shape protein MreC</fullName>
    </alternativeName>
</protein>
<dbReference type="Gene3D" id="2.40.10.340">
    <property type="entry name" value="Rod shape-determining protein MreC, domain 1"/>
    <property type="match status" value="1"/>
</dbReference>
<dbReference type="InterPro" id="IPR007221">
    <property type="entry name" value="MreC"/>
</dbReference>